<keyword evidence="12" id="KW-1185">Reference proteome</keyword>
<comment type="subcellular location">
    <subcellularLocation>
        <location evidence="1">Cytoplasm</location>
        <location evidence="1">Cytosol</location>
    </subcellularLocation>
</comment>
<gene>
    <name evidence="11" type="ORF">AW171_hschr53032</name>
</gene>
<keyword evidence="4" id="KW-0396">Initiation factor</keyword>
<proteinExistence type="inferred from homology"/>
<dbReference type="STRING" id="45286.A0A0X8HTD5"/>
<keyword evidence="3" id="KW-0963">Cytoplasm</keyword>
<sequence>MNFQAFILCGKGSKLSPFSDTRGDRGVPKALLPVANRPMIEYVLDWCDQAQFKEINIVANLEDIEIIREGIQGVLQLREQCFELLSNSVSNSHTHYLRKPANVNFIGSRCDVTGEILQKELLKTITGDFVLLPCDFVTNIPPQILIDQYLNRDHNSLAMSVYYKNVFENIDKKQIKKFFTIYTDNEDNINQPVLLDIYSSDDVEKTKYLKIRSQMLWRFPNSTVSIKLLNSYIYFCSHELKSLLLEDAVAGSVDGDTNDTEEENTKNNSTLIRPSYFKKKNKLIKDPINCRKSLAKIFRDLARRSWQHSKTRETISIFILPDVGSFIRSNNLSAYMEANRCILKIKSTSTNQTAATTASSSAIGADSVVGSNCVILEKTNVKRSVLGNNCKIGNRCRIVGSILFDGVEIEDDVTLENVILGKFSKIGKKSKMTNCYVEGYYSVQPKSLLKGETLANIYLEDEGGFDDDMSTTDESNGGTTDYSEEYYDEEEYEDDGLFER</sequence>
<dbReference type="PANTHER" id="PTHR45989:SF1">
    <property type="entry name" value="TRANSLATION INITIATION FACTOR EIF-2B SUBUNIT GAMMA"/>
    <property type="match status" value="1"/>
</dbReference>
<dbReference type="PANTHER" id="PTHR45989">
    <property type="entry name" value="TRANSLATION INITIATION FACTOR EIF-2B SUBUNIT GAMMA"/>
    <property type="match status" value="1"/>
</dbReference>
<feature type="compositionally biased region" description="Acidic residues" evidence="9">
    <location>
        <begin position="482"/>
        <end position="500"/>
    </location>
</feature>
<dbReference type="GO" id="GO:0005829">
    <property type="term" value="C:cytosol"/>
    <property type="evidence" value="ECO:0007669"/>
    <property type="project" value="UniProtKB-SubCell"/>
</dbReference>
<dbReference type="InterPro" id="IPR051960">
    <property type="entry name" value="eIF2B_gamma"/>
</dbReference>
<feature type="domain" description="EIF2B subunit epsilon/gamma LbH" evidence="10">
    <location>
        <begin position="354"/>
        <end position="434"/>
    </location>
</feature>
<dbReference type="InterPro" id="IPR029044">
    <property type="entry name" value="Nucleotide-diphossugar_trans"/>
</dbReference>
<evidence type="ECO:0000256" key="9">
    <source>
        <dbReference type="SAM" id="MobiDB-lite"/>
    </source>
</evidence>
<dbReference type="Pfam" id="PF25084">
    <property type="entry name" value="LbH_EIF2B"/>
    <property type="match status" value="1"/>
</dbReference>
<evidence type="ECO:0000256" key="5">
    <source>
        <dbReference type="ARBA" id="ARBA00022917"/>
    </source>
</evidence>
<dbReference type="RefSeq" id="XP_017988095.1">
    <property type="nucleotide sequence ID" value="XM_018132624.1"/>
</dbReference>
<dbReference type="Gene3D" id="2.160.10.10">
    <property type="entry name" value="Hexapeptide repeat proteins"/>
    <property type="match status" value="1"/>
</dbReference>
<protein>
    <recommendedName>
        <fullName evidence="6">Translation initiation factor eIF2B subunit gamma</fullName>
    </recommendedName>
    <alternativeName>
        <fullName evidence="7">eIF2B GDP-GTP exchange factor subunit gamma</fullName>
    </alternativeName>
</protein>
<dbReference type="GO" id="GO:0002183">
    <property type="term" value="P:cytoplasmic translational initiation"/>
    <property type="evidence" value="ECO:0007669"/>
    <property type="project" value="TreeGrafter"/>
</dbReference>
<dbReference type="EMBL" id="CP014245">
    <property type="protein sequence ID" value="AMD21099.1"/>
    <property type="molecule type" value="Genomic_DNA"/>
</dbReference>
<comment type="similarity">
    <text evidence="2">Belongs to the eIF-2B gamma/epsilon subunits family.</text>
</comment>
<dbReference type="AlphaFoldDB" id="A0A0X8HTD5"/>
<dbReference type="Proteomes" id="UP000243052">
    <property type="component" value="Chromosome v"/>
</dbReference>
<feature type="region of interest" description="Disordered" evidence="9">
    <location>
        <begin position="463"/>
        <end position="500"/>
    </location>
</feature>
<dbReference type="InterPro" id="IPR056764">
    <property type="entry name" value="LbH_EIF2B3/5"/>
</dbReference>
<dbReference type="CDD" id="cd04652">
    <property type="entry name" value="LbH_eIF2B_gamma_C"/>
    <property type="match status" value="1"/>
</dbReference>
<evidence type="ECO:0000256" key="1">
    <source>
        <dbReference type="ARBA" id="ARBA00004514"/>
    </source>
</evidence>
<evidence type="ECO:0000256" key="6">
    <source>
        <dbReference type="ARBA" id="ARBA00044196"/>
    </source>
</evidence>
<dbReference type="GeneID" id="28724375"/>
<comment type="subunit">
    <text evidence="8">Component of the translation initiation factor 2B (eIF2B) complex which is a heterodecamer of two sets of five different subunits: alpha, beta, gamma, delta and epsilon. Subunits alpha, beta and delta comprise a regulatory subcomplex and subunits epsilon and gamma comprise a catalytic subcomplex. Within the complex, the hexameric regulatory complex resides at the center, with the two heterodimeric catalytic subcomplexes bound on opposite sides.</text>
</comment>
<evidence type="ECO:0000313" key="12">
    <source>
        <dbReference type="Proteomes" id="UP000243052"/>
    </source>
</evidence>
<organism evidence="11 12">
    <name type="scientific">Eremothecium sinecaudum</name>
    <dbReference type="NCBI Taxonomy" id="45286"/>
    <lineage>
        <taxon>Eukaryota</taxon>
        <taxon>Fungi</taxon>
        <taxon>Dikarya</taxon>
        <taxon>Ascomycota</taxon>
        <taxon>Saccharomycotina</taxon>
        <taxon>Saccharomycetes</taxon>
        <taxon>Saccharomycetales</taxon>
        <taxon>Saccharomycetaceae</taxon>
        <taxon>Eremothecium</taxon>
    </lineage>
</organism>
<dbReference type="SUPFAM" id="SSF53448">
    <property type="entry name" value="Nucleotide-diphospho-sugar transferases"/>
    <property type="match status" value="1"/>
</dbReference>
<evidence type="ECO:0000313" key="11">
    <source>
        <dbReference type="EMBL" id="AMD21099.1"/>
    </source>
</evidence>
<dbReference type="GO" id="GO:0003743">
    <property type="term" value="F:translation initiation factor activity"/>
    <property type="evidence" value="ECO:0007669"/>
    <property type="project" value="UniProtKB-KW"/>
</dbReference>
<dbReference type="OrthoDB" id="10250549at2759"/>
<evidence type="ECO:0000259" key="10">
    <source>
        <dbReference type="Pfam" id="PF25084"/>
    </source>
</evidence>
<dbReference type="GO" id="GO:0005085">
    <property type="term" value="F:guanyl-nucleotide exchange factor activity"/>
    <property type="evidence" value="ECO:0007669"/>
    <property type="project" value="TreeGrafter"/>
</dbReference>
<dbReference type="Gene3D" id="3.90.550.10">
    <property type="entry name" value="Spore Coat Polysaccharide Biosynthesis Protein SpsA, Chain A"/>
    <property type="match status" value="1"/>
</dbReference>
<reference evidence="11 12" key="1">
    <citation type="submission" date="2016-01" db="EMBL/GenBank/DDBJ databases">
        <title>Genome sequence of the yeast Holleya sinecauda.</title>
        <authorList>
            <person name="Dietrich F.S."/>
        </authorList>
    </citation>
    <scope>NUCLEOTIDE SEQUENCE [LARGE SCALE GENOMIC DNA]</scope>
    <source>
        <strain evidence="11 12">ATCC 58844</strain>
    </source>
</reference>
<evidence type="ECO:0000256" key="4">
    <source>
        <dbReference type="ARBA" id="ARBA00022540"/>
    </source>
</evidence>
<dbReference type="GO" id="GO:0005851">
    <property type="term" value="C:eukaryotic translation initiation factor 2B complex"/>
    <property type="evidence" value="ECO:0007669"/>
    <property type="project" value="TreeGrafter"/>
</dbReference>
<name>A0A0X8HTD5_9SACH</name>
<evidence type="ECO:0000256" key="2">
    <source>
        <dbReference type="ARBA" id="ARBA00007878"/>
    </source>
</evidence>
<evidence type="ECO:0000256" key="8">
    <source>
        <dbReference type="ARBA" id="ARBA00046432"/>
    </source>
</evidence>
<keyword evidence="5" id="KW-0648">Protein biosynthesis</keyword>
<evidence type="ECO:0000256" key="3">
    <source>
        <dbReference type="ARBA" id="ARBA00022490"/>
    </source>
</evidence>
<accession>A0A0X8HTD5</accession>
<evidence type="ECO:0000256" key="7">
    <source>
        <dbReference type="ARBA" id="ARBA00044229"/>
    </source>
</evidence>